<proteinExistence type="inferred from homology"/>
<dbReference type="InterPro" id="IPR051677">
    <property type="entry name" value="AfsR-DnrI-RedD_regulator"/>
</dbReference>
<comment type="similarity">
    <text evidence="1">Belongs to the AfsR/DnrI/RedD regulatory family.</text>
</comment>
<dbReference type="KEGG" id="aser:Asera_63470"/>
<dbReference type="SMART" id="SM01043">
    <property type="entry name" value="BTAD"/>
    <property type="match status" value="1"/>
</dbReference>
<keyword evidence="8" id="KW-1185">Reference proteome</keyword>
<evidence type="ECO:0000313" key="8">
    <source>
        <dbReference type="Proteomes" id="UP000680750"/>
    </source>
</evidence>
<dbReference type="InterPro" id="IPR036388">
    <property type="entry name" value="WH-like_DNA-bd_sf"/>
</dbReference>
<dbReference type="PROSITE" id="PS51755">
    <property type="entry name" value="OMPR_PHOB"/>
    <property type="match status" value="1"/>
</dbReference>
<dbReference type="EMBL" id="AP023354">
    <property type="protein sequence ID" value="BCJ32239.1"/>
    <property type="molecule type" value="Genomic_DNA"/>
</dbReference>
<dbReference type="RefSeq" id="WP_030447234.1">
    <property type="nucleotide sequence ID" value="NZ_AP023354.1"/>
</dbReference>
<evidence type="ECO:0000256" key="5">
    <source>
        <dbReference type="PROSITE-ProRule" id="PRU01091"/>
    </source>
</evidence>
<dbReference type="InterPro" id="IPR011990">
    <property type="entry name" value="TPR-like_helical_dom_sf"/>
</dbReference>
<dbReference type="Pfam" id="PF03704">
    <property type="entry name" value="BTAD"/>
    <property type="match status" value="1"/>
</dbReference>
<dbReference type="AlphaFoldDB" id="A0A810LAA4"/>
<dbReference type="Proteomes" id="UP000680750">
    <property type="component" value="Chromosome"/>
</dbReference>
<dbReference type="PANTHER" id="PTHR35807:SF1">
    <property type="entry name" value="TRANSCRIPTIONAL REGULATOR REDD"/>
    <property type="match status" value="1"/>
</dbReference>
<accession>A0A810LAA4</accession>
<dbReference type="Gene3D" id="1.10.10.10">
    <property type="entry name" value="Winged helix-like DNA-binding domain superfamily/Winged helix DNA-binding domain"/>
    <property type="match status" value="1"/>
</dbReference>
<dbReference type="Gene3D" id="1.25.40.10">
    <property type="entry name" value="Tetratricopeptide repeat domain"/>
    <property type="match status" value="1"/>
</dbReference>
<evidence type="ECO:0000259" key="6">
    <source>
        <dbReference type="PROSITE" id="PS51755"/>
    </source>
</evidence>
<keyword evidence="2" id="KW-0805">Transcription regulation</keyword>
<keyword evidence="3 5" id="KW-0238">DNA-binding</keyword>
<feature type="domain" description="OmpR/PhoB-type" evidence="6">
    <location>
        <begin position="1"/>
        <end position="101"/>
    </location>
</feature>
<reference evidence="7" key="1">
    <citation type="submission" date="2020-08" db="EMBL/GenBank/DDBJ databases">
        <title>Whole genome shotgun sequence of Actinocatenispora sera NBRC 101916.</title>
        <authorList>
            <person name="Komaki H."/>
            <person name="Tamura T."/>
        </authorList>
    </citation>
    <scope>NUCLEOTIDE SEQUENCE</scope>
    <source>
        <strain evidence="7">NBRC 101916</strain>
    </source>
</reference>
<dbReference type="GO" id="GO:0006355">
    <property type="term" value="P:regulation of DNA-templated transcription"/>
    <property type="evidence" value="ECO:0007669"/>
    <property type="project" value="InterPro"/>
</dbReference>
<dbReference type="OrthoDB" id="134712at2"/>
<evidence type="ECO:0000256" key="1">
    <source>
        <dbReference type="ARBA" id="ARBA00005820"/>
    </source>
</evidence>
<organism evidence="7 8">
    <name type="scientific">Actinocatenispora sera</name>
    <dbReference type="NCBI Taxonomy" id="390989"/>
    <lineage>
        <taxon>Bacteria</taxon>
        <taxon>Bacillati</taxon>
        <taxon>Actinomycetota</taxon>
        <taxon>Actinomycetes</taxon>
        <taxon>Micromonosporales</taxon>
        <taxon>Micromonosporaceae</taxon>
        <taxon>Actinocatenispora</taxon>
    </lineage>
</organism>
<dbReference type="InterPro" id="IPR001867">
    <property type="entry name" value="OmpR/PhoB-type_DNA-bd"/>
</dbReference>
<name>A0A810LAA4_9ACTN</name>
<dbReference type="SUPFAM" id="SSF46894">
    <property type="entry name" value="C-terminal effector domain of the bipartite response regulators"/>
    <property type="match status" value="1"/>
</dbReference>
<evidence type="ECO:0000256" key="2">
    <source>
        <dbReference type="ARBA" id="ARBA00023015"/>
    </source>
</evidence>
<dbReference type="CDD" id="cd15831">
    <property type="entry name" value="BTAD"/>
    <property type="match status" value="1"/>
</dbReference>
<dbReference type="PANTHER" id="PTHR35807">
    <property type="entry name" value="TRANSCRIPTIONAL REGULATOR REDD-RELATED"/>
    <property type="match status" value="1"/>
</dbReference>
<sequence length="651" mass="68086">MSGPVSVGVLGEVTGWDAAGAEIALKGPRHRAVLARLVAARGRSVPLSVLVDDLWPVPPANPAGALRTFVGDLRRALEPDRPPRAAPQVLVTAGAGYALRLPTERLDASRFSAAVRDARTAAPAASAAGLAVALGWWRGPAYGQFADEPWARADRTRLTELRLQAVELSASARLSLGRAAEVVPDLDAHLADHPWRERAWALLATALRDTDRQAEALAVLRRARSMLVDRFGLDPSPALQWLETDILRQSPPAGTQADRADRVWLRAAESYRAVPGVRTRLRSTVDLLRTLAVTGGPGLVEARAQRLDTIHAAEALGDAELTARVIGGYDVPAIWSRVDDAAQAAEVVAAARRALARLPAADPDATRARLLATVAVESRGGGDPQVRAAAEESVAIARRSGDPALLAFALNGLFLQSFGRTGLAAERAAIGAELVELSAGRGLTTYELLGRLVGMQAAAGLGDLAAADAHAEAADAIARSYESPLVAVFTTWYRALRSAITGASPEDAVTAYRRAAALLDGAGMPGMQRGLLPLALLSVRRSHGIPAPTGELDWGPYLPWVRPLVLLAAGRAGAAGDALRSVPEPRHDHLVEALWCLVGDAAVQLGDCATIARVHGALRPAAGELAGAGSGVLTLGPVSDHLSRLSAALRG</sequence>
<gene>
    <name evidence="7" type="ORF">Asera_63470</name>
</gene>
<evidence type="ECO:0000256" key="4">
    <source>
        <dbReference type="ARBA" id="ARBA00023163"/>
    </source>
</evidence>
<dbReference type="InterPro" id="IPR016032">
    <property type="entry name" value="Sig_transdc_resp-reg_C-effctor"/>
</dbReference>
<dbReference type="GO" id="GO:0000160">
    <property type="term" value="P:phosphorelay signal transduction system"/>
    <property type="evidence" value="ECO:0007669"/>
    <property type="project" value="InterPro"/>
</dbReference>
<dbReference type="GO" id="GO:0003677">
    <property type="term" value="F:DNA binding"/>
    <property type="evidence" value="ECO:0007669"/>
    <property type="project" value="UniProtKB-UniRule"/>
</dbReference>
<evidence type="ECO:0000256" key="3">
    <source>
        <dbReference type="ARBA" id="ARBA00023125"/>
    </source>
</evidence>
<feature type="DNA-binding region" description="OmpR/PhoB-type" evidence="5">
    <location>
        <begin position="1"/>
        <end position="101"/>
    </location>
</feature>
<keyword evidence="4" id="KW-0804">Transcription</keyword>
<protein>
    <submittedName>
        <fullName evidence="7">SARP family transcriptional regulator</fullName>
    </submittedName>
</protein>
<dbReference type="SUPFAM" id="SSF48452">
    <property type="entry name" value="TPR-like"/>
    <property type="match status" value="1"/>
</dbReference>
<evidence type="ECO:0000313" key="7">
    <source>
        <dbReference type="EMBL" id="BCJ32239.1"/>
    </source>
</evidence>
<dbReference type="SMART" id="SM00862">
    <property type="entry name" value="Trans_reg_C"/>
    <property type="match status" value="1"/>
</dbReference>
<dbReference type="InterPro" id="IPR005158">
    <property type="entry name" value="BTAD"/>
</dbReference>